<dbReference type="Proteomes" id="UP000008141">
    <property type="component" value="Unassembled WGS sequence"/>
</dbReference>
<dbReference type="GeneID" id="17353242"/>
<dbReference type="eggNOG" id="ENOG502QQW3">
    <property type="taxonomic scope" value="Eukaryota"/>
</dbReference>
<name>E1ZKC7_CHLVA</name>
<reference evidence="2 3" key="1">
    <citation type="journal article" date="2010" name="Plant Cell">
        <title>The Chlorella variabilis NC64A genome reveals adaptation to photosymbiosis, coevolution with viruses, and cryptic sex.</title>
        <authorList>
            <person name="Blanc G."/>
            <person name="Duncan G."/>
            <person name="Agarkova I."/>
            <person name="Borodovsky M."/>
            <person name="Gurnon J."/>
            <person name="Kuo A."/>
            <person name="Lindquist E."/>
            <person name="Lucas S."/>
            <person name="Pangilinan J."/>
            <person name="Polle J."/>
            <person name="Salamov A."/>
            <person name="Terry A."/>
            <person name="Yamada T."/>
            <person name="Dunigan D.D."/>
            <person name="Grigoriev I.V."/>
            <person name="Claverie J.M."/>
            <person name="Van Etten J.L."/>
        </authorList>
    </citation>
    <scope>NUCLEOTIDE SEQUENCE [LARGE SCALE GENOMIC DNA]</scope>
    <source>
        <strain evidence="2 3">NC64A</strain>
    </source>
</reference>
<evidence type="ECO:0008006" key="4">
    <source>
        <dbReference type="Google" id="ProtNLM"/>
    </source>
</evidence>
<keyword evidence="3" id="KW-1185">Reference proteome</keyword>
<dbReference type="EMBL" id="GL433850">
    <property type="protein sequence ID" value="EFN53668.1"/>
    <property type="molecule type" value="Genomic_DNA"/>
</dbReference>
<dbReference type="KEGG" id="cvr:CHLNCDRAFT_36343"/>
<dbReference type="SUPFAM" id="SSF53335">
    <property type="entry name" value="S-adenosyl-L-methionine-dependent methyltransferases"/>
    <property type="match status" value="1"/>
</dbReference>
<evidence type="ECO:0000313" key="2">
    <source>
        <dbReference type="EMBL" id="EFN53668.1"/>
    </source>
</evidence>
<dbReference type="InParanoid" id="E1ZKC7"/>
<sequence length="359" mass="41304">MLRQAYDALFAKTLAVVERDVVPDSVIRAGIRYLLSQRVKLTTDLPAEEHYRQLQAFRDELAGMPVAVQTAAANEQHYELPTEYFLRVLGPHRKYSSCLFERPDASLEEAEVAMLELCCERAQLQDGQQVLELGCGWGSWSLFMAAKYPASSITAVSNSRTQRAFITAEAERRGLANLTVITADLLDFQPPAPGTYERVVSIECFEHMKNYKELFGRIAAWLAPRGLLFFHIFVHARGLPYHFEASGTAPRDDWMTKYFFSGGTMPSIELMHMFQDDLAAQQTWYVNGVHYSRTLEAWLRLHDASRQQIVPLFEQTYGKQQALKWFVYWRLFLMSCSELFRYDSGNQWGVAHMLYRKHA</sequence>
<evidence type="ECO:0000313" key="3">
    <source>
        <dbReference type="Proteomes" id="UP000008141"/>
    </source>
</evidence>
<evidence type="ECO:0000256" key="1">
    <source>
        <dbReference type="ARBA" id="ARBA00010815"/>
    </source>
</evidence>
<dbReference type="RefSeq" id="XP_005845770.1">
    <property type="nucleotide sequence ID" value="XM_005845708.1"/>
</dbReference>
<dbReference type="PANTHER" id="PTHR43832:SF1">
    <property type="entry name" value="S-ADENOSYL-L-METHIONINE-DEPENDENT METHYLTRANSFERASES SUPERFAMILY PROTEIN"/>
    <property type="match status" value="1"/>
</dbReference>
<protein>
    <recommendedName>
        <fullName evidence="4">Methyltransferase domain-containing protein</fullName>
    </recommendedName>
</protein>
<dbReference type="InterPro" id="IPR029063">
    <property type="entry name" value="SAM-dependent_MTases_sf"/>
</dbReference>
<dbReference type="OMA" id="IAQHFFT"/>
<accession>E1ZKC7</accession>
<dbReference type="PANTHER" id="PTHR43832">
    <property type="match status" value="1"/>
</dbReference>
<dbReference type="Gene3D" id="3.40.50.150">
    <property type="entry name" value="Vaccinia Virus protein VP39"/>
    <property type="match status" value="1"/>
</dbReference>
<dbReference type="STRING" id="554065.E1ZKC7"/>
<dbReference type="OrthoDB" id="506498at2759"/>
<comment type="similarity">
    <text evidence="1">Belongs to the CFA/CMAS family.</text>
</comment>
<dbReference type="FunCoup" id="E1ZKC7">
    <property type="interactions" value="149"/>
</dbReference>
<dbReference type="Pfam" id="PF02353">
    <property type="entry name" value="CMAS"/>
    <property type="match status" value="1"/>
</dbReference>
<proteinExistence type="inferred from homology"/>
<dbReference type="CDD" id="cd02440">
    <property type="entry name" value="AdoMet_MTases"/>
    <property type="match status" value="1"/>
</dbReference>
<dbReference type="FunFam" id="3.40.50.150:FF:000554">
    <property type="entry name" value="Cation-transporting ATPase"/>
    <property type="match status" value="1"/>
</dbReference>
<gene>
    <name evidence="2" type="ORF">CHLNCDRAFT_36343</name>
</gene>
<dbReference type="AlphaFoldDB" id="E1ZKC7"/>
<organism evidence="3">
    <name type="scientific">Chlorella variabilis</name>
    <name type="common">Green alga</name>
    <dbReference type="NCBI Taxonomy" id="554065"/>
    <lineage>
        <taxon>Eukaryota</taxon>
        <taxon>Viridiplantae</taxon>
        <taxon>Chlorophyta</taxon>
        <taxon>core chlorophytes</taxon>
        <taxon>Trebouxiophyceae</taxon>
        <taxon>Chlorellales</taxon>
        <taxon>Chlorellaceae</taxon>
        <taxon>Chlorella clade</taxon>
        <taxon>Chlorella</taxon>
    </lineage>
</organism>